<dbReference type="InterPro" id="IPR000270">
    <property type="entry name" value="PB1_dom"/>
</dbReference>
<evidence type="ECO:0000259" key="2">
    <source>
        <dbReference type="SMART" id="SM00666"/>
    </source>
</evidence>
<feature type="compositionally biased region" description="Polar residues" evidence="1">
    <location>
        <begin position="163"/>
        <end position="172"/>
    </location>
</feature>
<dbReference type="OrthoDB" id="1882326at2759"/>
<gene>
    <name evidence="3" type="ORF">SI8410_05007155</name>
</gene>
<dbReference type="SUPFAM" id="SSF54277">
    <property type="entry name" value="CAD &amp; PB1 domains"/>
    <property type="match status" value="1"/>
</dbReference>
<dbReference type="Pfam" id="PF00564">
    <property type="entry name" value="PB1"/>
    <property type="match status" value="1"/>
</dbReference>
<dbReference type="PANTHER" id="PTHR31066:SF47">
    <property type="entry name" value="PB1 DOMAIN-CONTAINING PROTEIN"/>
    <property type="match status" value="1"/>
</dbReference>
<name>A0A7I8KG12_SPIIN</name>
<organism evidence="3 4">
    <name type="scientific">Spirodela intermedia</name>
    <name type="common">Intermediate duckweed</name>
    <dbReference type="NCBI Taxonomy" id="51605"/>
    <lineage>
        <taxon>Eukaryota</taxon>
        <taxon>Viridiplantae</taxon>
        <taxon>Streptophyta</taxon>
        <taxon>Embryophyta</taxon>
        <taxon>Tracheophyta</taxon>
        <taxon>Spermatophyta</taxon>
        <taxon>Magnoliopsida</taxon>
        <taxon>Liliopsida</taxon>
        <taxon>Araceae</taxon>
        <taxon>Lemnoideae</taxon>
        <taxon>Spirodela</taxon>
    </lineage>
</organism>
<dbReference type="EMBL" id="LR746268">
    <property type="protein sequence ID" value="CAA7396492.1"/>
    <property type="molecule type" value="Genomic_DNA"/>
</dbReference>
<proteinExistence type="predicted"/>
<feature type="region of interest" description="Disordered" evidence="1">
    <location>
        <begin position="160"/>
        <end position="211"/>
    </location>
</feature>
<reference evidence="3" key="1">
    <citation type="submission" date="2020-02" db="EMBL/GenBank/DDBJ databases">
        <authorList>
            <person name="Scholz U."/>
            <person name="Mascher M."/>
            <person name="Fiebig A."/>
        </authorList>
    </citation>
    <scope>NUCLEOTIDE SEQUENCE</scope>
</reference>
<dbReference type="AlphaFoldDB" id="A0A7I8KG12"/>
<dbReference type="PANTHER" id="PTHR31066">
    <property type="entry name" value="OS05G0427100 PROTEIN-RELATED"/>
    <property type="match status" value="1"/>
</dbReference>
<evidence type="ECO:0000313" key="4">
    <source>
        <dbReference type="Proteomes" id="UP000663760"/>
    </source>
</evidence>
<dbReference type="Proteomes" id="UP000663760">
    <property type="component" value="Chromosome 5"/>
</dbReference>
<evidence type="ECO:0000256" key="1">
    <source>
        <dbReference type="SAM" id="MobiDB-lite"/>
    </source>
</evidence>
<dbReference type="SMART" id="SM00666">
    <property type="entry name" value="PB1"/>
    <property type="match status" value="1"/>
</dbReference>
<feature type="domain" description="PB1" evidence="2">
    <location>
        <begin position="31"/>
        <end position="119"/>
    </location>
</feature>
<dbReference type="Gene3D" id="3.10.20.90">
    <property type="entry name" value="Phosphatidylinositol 3-kinase Catalytic Subunit, Chain A, domain 1"/>
    <property type="match status" value="1"/>
</dbReference>
<accession>A0A7I8KG12</accession>
<dbReference type="CDD" id="cd06410">
    <property type="entry name" value="PB1_UP2"/>
    <property type="match status" value="1"/>
</dbReference>
<sequence>MADDGELPSPSPEGRRVKFLCSFGGKILPRPSDRQLKYVGGETRVVAVRRSATFSELRKKIENVFNAEVGIKYQLASEDLDALVSVTCDEDVDHMLDEYDRHDGGCHCGAAARLRVFLFPSVAAAHDSPLYHHHHPQHHHAIALEQRYIDAVNGRPVFAFSPAESSPRSTAATGRGGWGGSPEIHRVRSSPNLCGGGPQQSHHRHRLHGGAAAENEVVSAVGAAAGGRRRPPPLHVASRYYSPVHTPRSDGGACASCGHVIDAPNQRPGDNVPPRSPVRHHIRDVSRTTGEVNG</sequence>
<dbReference type="InterPro" id="IPR053198">
    <property type="entry name" value="Gynoecium_Dev_Regulator"/>
</dbReference>
<protein>
    <recommendedName>
        <fullName evidence="2">PB1 domain-containing protein</fullName>
    </recommendedName>
</protein>
<keyword evidence="4" id="KW-1185">Reference proteome</keyword>
<evidence type="ECO:0000313" key="3">
    <source>
        <dbReference type="EMBL" id="CAA7396492.1"/>
    </source>
</evidence>